<dbReference type="SUPFAM" id="SSF53056">
    <property type="entry name" value="beta-carbonic anhydrase, cab"/>
    <property type="match status" value="1"/>
</dbReference>
<dbReference type="Proteomes" id="UP000230869">
    <property type="component" value="Unassembled WGS sequence"/>
</dbReference>
<dbReference type="InterPro" id="IPR036874">
    <property type="entry name" value="Carbonic_anhydrase_sf"/>
</dbReference>
<dbReference type="AlphaFoldDB" id="A0A2M6K8I6"/>
<dbReference type="Pfam" id="PF20393">
    <property type="entry name" value="Pro_CA_2"/>
    <property type="match status" value="1"/>
</dbReference>
<protein>
    <recommendedName>
        <fullName evidence="3">Carbonic anhydrase</fullName>
    </recommendedName>
</protein>
<organism evidence="1 2">
    <name type="scientific">Candidatus Falkowbacteria bacterium CG11_big_fil_rev_8_21_14_0_20_39_10</name>
    <dbReference type="NCBI Taxonomy" id="1974570"/>
    <lineage>
        <taxon>Bacteria</taxon>
        <taxon>Candidatus Falkowiibacteriota</taxon>
    </lineage>
</organism>
<accession>A0A2M6K8I6</accession>
<gene>
    <name evidence="1" type="ORF">COV49_03920</name>
</gene>
<name>A0A2M6K8I6_9BACT</name>
<dbReference type="EMBL" id="PCWW01000068">
    <property type="protein sequence ID" value="PIR12886.1"/>
    <property type="molecule type" value="Genomic_DNA"/>
</dbReference>
<evidence type="ECO:0000313" key="2">
    <source>
        <dbReference type="Proteomes" id="UP000230869"/>
    </source>
</evidence>
<comment type="caution">
    <text evidence="1">The sequence shown here is derived from an EMBL/GenBank/DDBJ whole genome shotgun (WGS) entry which is preliminary data.</text>
</comment>
<sequence>MDFRLVEQTRKWMKQEGLLGDSDEVSLAGASKEIVDGDEQVRELLLKQIKISCDLHCACQVVLLHHSDCGAYKASYNFKSKEEEKQKQLEDMAKVEGIIKERFKGLNIIKIWAQMKDDNGGEVEFYKV</sequence>
<evidence type="ECO:0000313" key="1">
    <source>
        <dbReference type="EMBL" id="PIR12886.1"/>
    </source>
</evidence>
<reference evidence="1 2" key="1">
    <citation type="submission" date="2017-09" db="EMBL/GenBank/DDBJ databases">
        <title>Depth-based differentiation of microbial function through sediment-hosted aquifers and enrichment of novel symbionts in the deep terrestrial subsurface.</title>
        <authorList>
            <person name="Probst A.J."/>
            <person name="Ladd B."/>
            <person name="Jarett J.K."/>
            <person name="Geller-Mcgrath D.E."/>
            <person name="Sieber C.M."/>
            <person name="Emerson J.B."/>
            <person name="Anantharaman K."/>
            <person name="Thomas B.C."/>
            <person name="Malmstrom R."/>
            <person name="Stieglmeier M."/>
            <person name="Klingl A."/>
            <person name="Woyke T."/>
            <person name="Ryan C.M."/>
            <person name="Banfield J.F."/>
        </authorList>
    </citation>
    <scope>NUCLEOTIDE SEQUENCE [LARGE SCALE GENOMIC DNA]</scope>
    <source>
        <strain evidence="1">CG11_big_fil_rev_8_21_14_0_20_39_10</strain>
    </source>
</reference>
<dbReference type="InterPro" id="IPR046871">
    <property type="entry name" value="Pro_CA_2"/>
</dbReference>
<proteinExistence type="predicted"/>
<dbReference type="GO" id="GO:0004089">
    <property type="term" value="F:carbonate dehydratase activity"/>
    <property type="evidence" value="ECO:0007669"/>
    <property type="project" value="InterPro"/>
</dbReference>
<evidence type="ECO:0008006" key="3">
    <source>
        <dbReference type="Google" id="ProtNLM"/>
    </source>
</evidence>
<dbReference type="GO" id="GO:0008270">
    <property type="term" value="F:zinc ion binding"/>
    <property type="evidence" value="ECO:0007669"/>
    <property type="project" value="InterPro"/>
</dbReference>